<protein>
    <recommendedName>
        <fullName evidence="5">Transmembrane protein</fullName>
    </recommendedName>
</protein>
<comment type="caution">
    <text evidence="3">The sequence shown here is derived from an EMBL/GenBank/DDBJ whole genome shotgun (WGS) entry which is preliminary data.</text>
</comment>
<feature type="transmembrane region" description="Helical" evidence="2">
    <location>
        <begin position="436"/>
        <end position="458"/>
    </location>
</feature>
<evidence type="ECO:0000256" key="2">
    <source>
        <dbReference type="SAM" id="Phobius"/>
    </source>
</evidence>
<feature type="compositionally biased region" description="Basic and acidic residues" evidence="1">
    <location>
        <begin position="38"/>
        <end position="52"/>
    </location>
</feature>
<dbReference type="AlphaFoldDB" id="A0A9K3D3I6"/>
<evidence type="ECO:0000256" key="1">
    <source>
        <dbReference type="SAM" id="MobiDB-lite"/>
    </source>
</evidence>
<keyword evidence="2" id="KW-0472">Membrane</keyword>
<dbReference type="EMBL" id="BDIP01004029">
    <property type="protein sequence ID" value="GIQ88389.1"/>
    <property type="molecule type" value="Genomic_DNA"/>
</dbReference>
<dbReference type="Proteomes" id="UP000265618">
    <property type="component" value="Unassembled WGS sequence"/>
</dbReference>
<keyword evidence="2" id="KW-0812">Transmembrane</keyword>
<sequence>MYDYSLEKVKETTTYERVTVRRREGGNGGNELQGAQVEETRSLPPKEPERADEEKAFDFEALGEYLERLFDSLPDAAKRVGLGVLCVLALGLVYLYPRGALRVAANATAVALLASSPYLTGQLTSLWDGYNYPDEVEEVLDSITASLDGLEDGLQGVVFAAIFVVSALSVIVFSSLTVWIGCLSIYAIVCAVPAAVSFVEWVDDVTPDFLKEGPLPSSLGTIGHTAVSTPSAWLAYATIGLYFVTGSFVWPSLIAEVALKKQILPQKKSVKSGSDTPLHPLLIRMVTMAVCGLFCADGVSDTPLNISRETLRSLIPSLWCARWRAATAEILFTSYLLPQLILAVQFVYHTVHNALHDGDSNTESKSGDNSGVVLVASTITVLLRSISRKADPLTSLPAPYLGRLRLAVLSVLLNRLEVPGDSVLVLGAMHPLVHGIVGGLRVLWLALWLCLVVVGRVVRGEVKKYQREKKEEHIE</sequence>
<feature type="transmembrane region" description="Helical" evidence="2">
    <location>
        <begin position="233"/>
        <end position="259"/>
    </location>
</feature>
<accession>A0A9K3D3I6</accession>
<evidence type="ECO:0000313" key="4">
    <source>
        <dbReference type="Proteomes" id="UP000265618"/>
    </source>
</evidence>
<evidence type="ECO:0008006" key="5">
    <source>
        <dbReference type="Google" id="ProtNLM"/>
    </source>
</evidence>
<organism evidence="3 4">
    <name type="scientific">Kipferlia bialata</name>
    <dbReference type="NCBI Taxonomy" id="797122"/>
    <lineage>
        <taxon>Eukaryota</taxon>
        <taxon>Metamonada</taxon>
        <taxon>Carpediemonas-like organisms</taxon>
        <taxon>Kipferlia</taxon>
    </lineage>
</organism>
<feature type="transmembrane region" description="Helical" evidence="2">
    <location>
        <begin position="156"/>
        <end position="176"/>
    </location>
</feature>
<keyword evidence="4" id="KW-1185">Reference proteome</keyword>
<feature type="transmembrane region" description="Helical" evidence="2">
    <location>
        <begin position="103"/>
        <end position="120"/>
    </location>
</feature>
<evidence type="ECO:0000313" key="3">
    <source>
        <dbReference type="EMBL" id="GIQ88389.1"/>
    </source>
</evidence>
<feature type="region of interest" description="Disordered" evidence="1">
    <location>
        <begin position="17"/>
        <end position="52"/>
    </location>
</feature>
<reference evidence="3 4" key="1">
    <citation type="journal article" date="2018" name="PLoS ONE">
        <title>The draft genome of Kipferlia bialata reveals reductive genome evolution in fornicate parasites.</title>
        <authorList>
            <person name="Tanifuji G."/>
            <person name="Takabayashi S."/>
            <person name="Kume K."/>
            <person name="Takagi M."/>
            <person name="Nakayama T."/>
            <person name="Kamikawa R."/>
            <person name="Inagaki Y."/>
            <person name="Hashimoto T."/>
        </authorList>
    </citation>
    <scope>NUCLEOTIDE SEQUENCE [LARGE SCALE GENOMIC DNA]</scope>
    <source>
        <strain evidence="3">NY0173</strain>
    </source>
</reference>
<feature type="transmembrane region" description="Helical" evidence="2">
    <location>
        <begin position="183"/>
        <end position="202"/>
    </location>
</feature>
<keyword evidence="2" id="KW-1133">Transmembrane helix</keyword>
<gene>
    <name evidence="3" type="ORF">KIPB_010630</name>
</gene>
<proteinExistence type="predicted"/>
<feature type="transmembrane region" description="Helical" evidence="2">
    <location>
        <begin position="330"/>
        <end position="349"/>
    </location>
</feature>
<name>A0A9K3D3I6_9EUKA</name>
<feature type="transmembrane region" description="Helical" evidence="2">
    <location>
        <begin position="76"/>
        <end position="96"/>
    </location>
</feature>